<organism evidence="2 3">
    <name type="scientific">Neoarthrinium moseri</name>
    <dbReference type="NCBI Taxonomy" id="1658444"/>
    <lineage>
        <taxon>Eukaryota</taxon>
        <taxon>Fungi</taxon>
        <taxon>Dikarya</taxon>
        <taxon>Ascomycota</taxon>
        <taxon>Pezizomycotina</taxon>
        <taxon>Sordariomycetes</taxon>
        <taxon>Xylariomycetidae</taxon>
        <taxon>Amphisphaeriales</taxon>
        <taxon>Apiosporaceae</taxon>
        <taxon>Neoarthrinium</taxon>
    </lineage>
</organism>
<sequence>MLRTLRLLTGVLTFTSVVAAQSTPTVTQSLPAATIDTAASVITAPPEINDVVENAANGTNWYSDVIGVFPWPDERDGPSWGTRSCSSSSYFATGFNGRYGMCCDATAAFCMSVTSCGSGGTAYGPGTFYGGCATGYECETVTVFESKGSPTSYYYLGCSAPGDTSWVSKVYRHGFTFSTTSSRRTTQATTTVLATTTVSRNHGSKAVPLPAGYEILLGFLERVVGLL</sequence>
<dbReference type="EMBL" id="JAFIMR010000015">
    <property type="protein sequence ID" value="KAI1869535.1"/>
    <property type="molecule type" value="Genomic_DNA"/>
</dbReference>
<keyword evidence="1" id="KW-0732">Signal</keyword>
<evidence type="ECO:0000256" key="1">
    <source>
        <dbReference type="SAM" id="SignalP"/>
    </source>
</evidence>
<dbReference type="AlphaFoldDB" id="A0A9P9WLQ8"/>
<dbReference type="OrthoDB" id="10561351at2759"/>
<evidence type="ECO:0000313" key="2">
    <source>
        <dbReference type="EMBL" id="KAI1869535.1"/>
    </source>
</evidence>
<name>A0A9P9WLQ8_9PEZI</name>
<proteinExistence type="predicted"/>
<protein>
    <submittedName>
        <fullName evidence="2">Uncharacterized protein</fullName>
    </submittedName>
</protein>
<evidence type="ECO:0000313" key="3">
    <source>
        <dbReference type="Proteomes" id="UP000829685"/>
    </source>
</evidence>
<reference evidence="2" key="1">
    <citation type="submission" date="2021-03" db="EMBL/GenBank/DDBJ databases">
        <title>Revisited historic fungal species revealed as producer of novel bioactive compounds through whole genome sequencing and comparative genomics.</title>
        <authorList>
            <person name="Vignolle G.A."/>
            <person name="Hochenegger N."/>
            <person name="Mach R.L."/>
            <person name="Mach-Aigner A.R."/>
            <person name="Javad Rahimi M."/>
            <person name="Salim K.A."/>
            <person name="Chan C.M."/>
            <person name="Lim L.B.L."/>
            <person name="Cai F."/>
            <person name="Druzhinina I.S."/>
            <person name="U'Ren J.M."/>
            <person name="Derntl C."/>
        </authorList>
    </citation>
    <scope>NUCLEOTIDE SEQUENCE</scope>
    <source>
        <strain evidence="2">TUCIM 5799</strain>
    </source>
</reference>
<feature type="signal peptide" evidence="1">
    <location>
        <begin position="1"/>
        <end position="20"/>
    </location>
</feature>
<comment type="caution">
    <text evidence="2">The sequence shown here is derived from an EMBL/GenBank/DDBJ whole genome shotgun (WGS) entry which is preliminary data.</text>
</comment>
<dbReference type="Proteomes" id="UP000829685">
    <property type="component" value="Unassembled WGS sequence"/>
</dbReference>
<feature type="chain" id="PRO_5040515029" evidence="1">
    <location>
        <begin position="21"/>
        <end position="227"/>
    </location>
</feature>
<gene>
    <name evidence="2" type="ORF">JX265_006625</name>
</gene>
<accession>A0A9P9WLQ8</accession>
<keyword evidence="3" id="KW-1185">Reference proteome</keyword>